<dbReference type="AlphaFoldDB" id="A0A9N7LVT0"/>
<feature type="compositionally biased region" description="Basic and acidic residues" evidence="1">
    <location>
        <begin position="64"/>
        <end position="79"/>
    </location>
</feature>
<feature type="region of interest" description="Disordered" evidence="1">
    <location>
        <begin position="61"/>
        <end position="85"/>
    </location>
</feature>
<gene>
    <name evidence="2" type="ORF">NJB1907Z4_C46980</name>
</gene>
<evidence type="ECO:0000313" key="2">
    <source>
        <dbReference type="EMBL" id="BDN84483.1"/>
    </source>
</evidence>
<accession>A0A9N7LVT0</accession>
<sequence length="85" mass="9109">MQHAKGGPGGSCHRARPNCRPLSQTMPFSLVSSSVTARATQDGYPHTCAANPRLGWVKPIGLGSDKRDDYAPDGRRSDAYRPLSA</sequence>
<evidence type="ECO:0000256" key="1">
    <source>
        <dbReference type="SAM" id="MobiDB-lite"/>
    </source>
</evidence>
<dbReference type="EMBL" id="AP026367">
    <property type="protein sequence ID" value="BDN84483.1"/>
    <property type="molecule type" value="Genomic_DNA"/>
</dbReference>
<keyword evidence="3" id="KW-1185">Reference proteome</keyword>
<name>A0A9N7LVT0_9MYCO</name>
<proteinExistence type="predicted"/>
<evidence type="ECO:0000313" key="3">
    <source>
        <dbReference type="Proteomes" id="UP001058626"/>
    </source>
</evidence>
<protein>
    <submittedName>
        <fullName evidence="2">Uncharacterized protein</fullName>
    </submittedName>
</protein>
<feature type="compositionally biased region" description="Gly residues" evidence="1">
    <location>
        <begin position="1"/>
        <end position="10"/>
    </location>
</feature>
<dbReference type="Proteomes" id="UP001058626">
    <property type="component" value="Chromosome"/>
</dbReference>
<reference evidence="2" key="1">
    <citation type="submission" date="2022-06" db="EMBL/GenBank/DDBJ databases">
        <title>Complete genome sequence of Mycobacterium pseudoshottsii NJB1907-Z4.</title>
        <authorList>
            <person name="Komine T."/>
            <person name="Fukano H."/>
            <person name="Wada S."/>
        </authorList>
    </citation>
    <scope>NUCLEOTIDE SEQUENCE</scope>
    <source>
        <strain evidence="2">NJB1907-Z4</strain>
    </source>
</reference>
<organism evidence="2 3">
    <name type="scientific">Mycobacterium pseudoshottsii</name>
    <dbReference type="NCBI Taxonomy" id="265949"/>
    <lineage>
        <taxon>Bacteria</taxon>
        <taxon>Bacillati</taxon>
        <taxon>Actinomycetota</taxon>
        <taxon>Actinomycetes</taxon>
        <taxon>Mycobacteriales</taxon>
        <taxon>Mycobacteriaceae</taxon>
        <taxon>Mycobacterium</taxon>
        <taxon>Mycobacterium ulcerans group</taxon>
    </lineage>
</organism>
<feature type="region of interest" description="Disordered" evidence="1">
    <location>
        <begin position="1"/>
        <end position="24"/>
    </location>
</feature>